<sequence length="144" mass="16057">MISLVLKFSLIRFSNESGLAAEEIERMKKEAEANADSDKFLRERTEKWNEADGMIFQTETQLKEVGSKLTDENKVAVAYALTELRMAHQSQDIPAILTALDNINAAWKKATEAMYAQGELGDAQPQGDATQGDNVEDVEFEDVK</sequence>
<keyword evidence="5" id="KW-1185">Reference proteome</keyword>
<dbReference type="GO" id="GO:0005524">
    <property type="term" value="F:ATP binding"/>
    <property type="evidence" value="ECO:0007669"/>
    <property type="project" value="UniProtKB-KW"/>
</dbReference>
<keyword evidence="2" id="KW-0067">ATP-binding</keyword>
<feature type="compositionally biased region" description="Acidic residues" evidence="3">
    <location>
        <begin position="134"/>
        <end position="144"/>
    </location>
</feature>
<evidence type="ECO:0000256" key="3">
    <source>
        <dbReference type="SAM" id="MobiDB-lite"/>
    </source>
</evidence>
<reference evidence="4 5" key="1">
    <citation type="submission" date="2019-01" db="EMBL/GenBank/DDBJ databases">
        <title>Flavobacterium sp. nov. isolated from arctic soil.</title>
        <authorList>
            <person name="Kim D.-U."/>
        </authorList>
    </citation>
    <scope>NUCLEOTIDE SEQUENCE [LARGE SCALE GENOMIC DNA]</scope>
    <source>
        <strain evidence="4 5">Kopri-42</strain>
    </source>
</reference>
<dbReference type="GO" id="GO:0140662">
    <property type="term" value="F:ATP-dependent protein folding chaperone"/>
    <property type="evidence" value="ECO:0007669"/>
    <property type="project" value="InterPro"/>
</dbReference>
<evidence type="ECO:0000256" key="2">
    <source>
        <dbReference type="ARBA" id="ARBA00022840"/>
    </source>
</evidence>
<evidence type="ECO:0000313" key="5">
    <source>
        <dbReference type="Proteomes" id="UP000253235"/>
    </source>
</evidence>
<dbReference type="AlphaFoldDB" id="A0A482TVV3"/>
<dbReference type="InterPro" id="IPR029048">
    <property type="entry name" value="HSP70_C_sf"/>
</dbReference>
<dbReference type="InterPro" id="IPR013126">
    <property type="entry name" value="Hsp_70_fam"/>
</dbReference>
<proteinExistence type="predicted"/>
<name>A0A482TVV3_9FLAO</name>
<evidence type="ECO:0000313" key="4">
    <source>
        <dbReference type="EMBL" id="RYJ52374.1"/>
    </source>
</evidence>
<evidence type="ECO:0000256" key="1">
    <source>
        <dbReference type="ARBA" id="ARBA00022741"/>
    </source>
</evidence>
<gene>
    <name evidence="4" type="ORF">DR871_009110</name>
</gene>
<evidence type="ECO:0008006" key="6">
    <source>
        <dbReference type="Google" id="ProtNLM"/>
    </source>
</evidence>
<keyword evidence="1" id="KW-0547">Nucleotide-binding</keyword>
<dbReference type="Proteomes" id="UP000253235">
    <property type="component" value="Unassembled WGS sequence"/>
</dbReference>
<comment type="caution">
    <text evidence="4">The sequence shown here is derived from an EMBL/GenBank/DDBJ whole genome shotgun (WGS) entry which is preliminary data.</text>
</comment>
<dbReference type="OrthoDB" id="4250488at2"/>
<dbReference type="Gene3D" id="1.20.1270.10">
    <property type="match status" value="1"/>
</dbReference>
<organism evidence="4 5">
    <name type="scientific">Flavobacterium petrolei</name>
    <dbReference type="NCBI Taxonomy" id="2259594"/>
    <lineage>
        <taxon>Bacteria</taxon>
        <taxon>Pseudomonadati</taxon>
        <taxon>Bacteroidota</taxon>
        <taxon>Flavobacteriia</taxon>
        <taxon>Flavobacteriales</taxon>
        <taxon>Flavobacteriaceae</taxon>
        <taxon>Flavobacterium</taxon>
    </lineage>
</organism>
<dbReference type="SUPFAM" id="SSF100934">
    <property type="entry name" value="Heat shock protein 70kD (HSP70), C-terminal subdomain"/>
    <property type="match status" value="1"/>
</dbReference>
<protein>
    <recommendedName>
        <fullName evidence="6">Molecular chaperone DnaK</fullName>
    </recommendedName>
</protein>
<dbReference type="FunFam" id="1.20.1270.10:FF:000001">
    <property type="entry name" value="Molecular chaperone DnaK"/>
    <property type="match status" value="1"/>
</dbReference>
<feature type="region of interest" description="Disordered" evidence="3">
    <location>
        <begin position="118"/>
        <end position="144"/>
    </location>
</feature>
<dbReference type="Pfam" id="PF00012">
    <property type="entry name" value="HSP70"/>
    <property type="match status" value="1"/>
</dbReference>
<accession>A0A482TVV3</accession>
<dbReference type="EMBL" id="QNVY02000002">
    <property type="protein sequence ID" value="RYJ52374.1"/>
    <property type="molecule type" value="Genomic_DNA"/>
</dbReference>